<keyword evidence="4 7" id="KW-0812">Transmembrane</keyword>
<feature type="transmembrane region" description="Helical" evidence="7">
    <location>
        <begin position="324"/>
        <end position="347"/>
    </location>
</feature>
<evidence type="ECO:0000256" key="6">
    <source>
        <dbReference type="ARBA" id="ARBA00023136"/>
    </source>
</evidence>
<feature type="transmembrane region" description="Helical" evidence="7">
    <location>
        <begin position="56"/>
        <end position="79"/>
    </location>
</feature>
<dbReference type="NCBIfam" id="TIGR00797">
    <property type="entry name" value="matE"/>
    <property type="match status" value="1"/>
</dbReference>
<protein>
    <submittedName>
        <fullName evidence="8">MATE family efflux transporter</fullName>
    </submittedName>
</protein>
<evidence type="ECO:0000256" key="1">
    <source>
        <dbReference type="ARBA" id="ARBA00004429"/>
    </source>
</evidence>
<dbReference type="Proteomes" id="UP001499910">
    <property type="component" value="Unassembled WGS sequence"/>
</dbReference>
<keyword evidence="2" id="KW-0813">Transport</keyword>
<feature type="transmembrane region" description="Helical" evidence="7">
    <location>
        <begin position="359"/>
        <end position="377"/>
    </location>
</feature>
<feature type="transmembrane region" description="Helical" evidence="7">
    <location>
        <begin position="138"/>
        <end position="159"/>
    </location>
</feature>
<feature type="transmembrane region" description="Helical" evidence="7">
    <location>
        <begin position="21"/>
        <end position="44"/>
    </location>
</feature>
<dbReference type="PANTHER" id="PTHR43549">
    <property type="entry name" value="MULTIDRUG RESISTANCE PROTEIN YPNP-RELATED"/>
    <property type="match status" value="1"/>
</dbReference>
<feature type="transmembrane region" description="Helical" evidence="7">
    <location>
        <begin position="171"/>
        <end position="190"/>
    </location>
</feature>
<feature type="transmembrane region" description="Helical" evidence="7">
    <location>
        <begin position="415"/>
        <end position="439"/>
    </location>
</feature>
<feature type="transmembrane region" description="Helical" evidence="7">
    <location>
        <begin position="259"/>
        <end position="279"/>
    </location>
</feature>
<keyword evidence="6 7" id="KW-0472">Membrane</keyword>
<dbReference type="InterPro" id="IPR048279">
    <property type="entry name" value="MdtK-like"/>
</dbReference>
<gene>
    <name evidence="8" type="ORF">GCM10023209_03650</name>
</gene>
<sequence>MSNPQTRTLTEGSTARALAVVSAPMSLGILAVISIGLADAYFLGQLGQGPLAAVGFIFPVTTAITSLSIGLSAGANAVLSQSIGRARNNSAVQRAALQAIGLGTLLAAAVAAMLWLAYPTVFALMGADDAVLGHIGAYIPIWCASFPFLVAMMVGNAAFRAHGDGMRAAATMVVAAIVNIGLDPILIFGLGPLPAFDVAGAAWATLVARALAMALALTWAWRRGLIGSCGNPLTDLARNTRELVKVGAPAAFSNAINPAGMALVTAAVATLGQAYVAGFGAATRVQALAIVPLLALSAGIGPVVGQNWGADKQDRARQALRQTFLICAGYGLLAGAGLFLFASPIAATIASGEEATRHAALYLKVVGWSLGGYGILVTANAAMNARSRALWSMSLSLARIFAIYLPLAWLGVWTFGYIGILGAAVMANLLAIWGAVIATRATGLLRFKMGRVAWPARLASSG</sequence>
<organism evidence="8 9">
    <name type="scientific">[Roseibacterium] beibuensis</name>
    <dbReference type="NCBI Taxonomy" id="1193142"/>
    <lineage>
        <taxon>Bacteria</taxon>
        <taxon>Pseudomonadati</taxon>
        <taxon>Pseudomonadota</taxon>
        <taxon>Alphaproteobacteria</taxon>
        <taxon>Rhodobacterales</taxon>
        <taxon>Roseobacteraceae</taxon>
        <taxon>Roseicyclus</taxon>
    </lineage>
</organism>
<feature type="transmembrane region" description="Helical" evidence="7">
    <location>
        <begin position="202"/>
        <end position="221"/>
    </location>
</feature>
<feature type="transmembrane region" description="Helical" evidence="7">
    <location>
        <begin position="285"/>
        <end position="304"/>
    </location>
</feature>
<evidence type="ECO:0000256" key="2">
    <source>
        <dbReference type="ARBA" id="ARBA00022448"/>
    </source>
</evidence>
<keyword evidence="9" id="KW-1185">Reference proteome</keyword>
<reference evidence="9" key="1">
    <citation type="journal article" date="2019" name="Int. J. Syst. Evol. Microbiol.">
        <title>The Global Catalogue of Microorganisms (GCM) 10K type strain sequencing project: providing services to taxonomists for standard genome sequencing and annotation.</title>
        <authorList>
            <consortium name="The Broad Institute Genomics Platform"/>
            <consortium name="The Broad Institute Genome Sequencing Center for Infectious Disease"/>
            <person name="Wu L."/>
            <person name="Ma J."/>
        </authorList>
    </citation>
    <scope>NUCLEOTIDE SEQUENCE [LARGE SCALE GENOMIC DNA]</scope>
    <source>
        <strain evidence="9">JCM 18015</strain>
    </source>
</reference>
<name>A0ABP9KW29_9RHOB</name>
<feature type="transmembrane region" description="Helical" evidence="7">
    <location>
        <begin position="389"/>
        <end position="409"/>
    </location>
</feature>
<accession>A0ABP9KW29</accession>
<evidence type="ECO:0000256" key="3">
    <source>
        <dbReference type="ARBA" id="ARBA00022475"/>
    </source>
</evidence>
<dbReference type="EMBL" id="BAABHW010000001">
    <property type="protein sequence ID" value="GAA5065729.1"/>
    <property type="molecule type" value="Genomic_DNA"/>
</dbReference>
<proteinExistence type="predicted"/>
<evidence type="ECO:0000256" key="4">
    <source>
        <dbReference type="ARBA" id="ARBA00022692"/>
    </source>
</evidence>
<comment type="caution">
    <text evidence="8">The sequence shown here is derived from an EMBL/GenBank/DDBJ whole genome shotgun (WGS) entry which is preliminary data.</text>
</comment>
<evidence type="ECO:0000313" key="8">
    <source>
        <dbReference type="EMBL" id="GAA5065729.1"/>
    </source>
</evidence>
<dbReference type="RefSeq" id="WP_259546989.1">
    <property type="nucleotide sequence ID" value="NZ_BAABHW010000001.1"/>
</dbReference>
<dbReference type="PANTHER" id="PTHR43549:SF3">
    <property type="entry name" value="MULTIDRUG RESISTANCE PROTEIN YPNP-RELATED"/>
    <property type="match status" value="1"/>
</dbReference>
<dbReference type="InterPro" id="IPR052031">
    <property type="entry name" value="Membrane_Transporter-Flippase"/>
</dbReference>
<keyword evidence="5 7" id="KW-1133">Transmembrane helix</keyword>
<dbReference type="InterPro" id="IPR002528">
    <property type="entry name" value="MATE_fam"/>
</dbReference>
<evidence type="ECO:0000313" key="9">
    <source>
        <dbReference type="Proteomes" id="UP001499910"/>
    </source>
</evidence>
<dbReference type="PIRSF" id="PIRSF006603">
    <property type="entry name" value="DinF"/>
    <property type="match status" value="1"/>
</dbReference>
<keyword evidence="3" id="KW-1003">Cell membrane</keyword>
<comment type="subcellular location">
    <subcellularLocation>
        <location evidence="1">Cell inner membrane</location>
        <topology evidence="1">Multi-pass membrane protein</topology>
    </subcellularLocation>
</comment>
<evidence type="ECO:0000256" key="5">
    <source>
        <dbReference type="ARBA" id="ARBA00022989"/>
    </source>
</evidence>
<feature type="transmembrane region" description="Helical" evidence="7">
    <location>
        <begin position="99"/>
        <end position="118"/>
    </location>
</feature>
<evidence type="ECO:0000256" key="7">
    <source>
        <dbReference type="SAM" id="Phobius"/>
    </source>
</evidence>
<dbReference type="Pfam" id="PF01554">
    <property type="entry name" value="MatE"/>
    <property type="match status" value="2"/>
</dbReference>